<dbReference type="SUPFAM" id="SSF161111">
    <property type="entry name" value="Cation efflux protein transmembrane domain-like"/>
    <property type="match status" value="1"/>
</dbReference>
<dbReference type="eggNOG" id="COG0053">
    <property type="taxonomic scope" value="Bacteria"/>
</dbReference>
<dbReference type="GO" id="GO:0016020">
    <property type="term" value="C:membrane"/>
    <property type="evidence" value="ECO:0007669"/>
    <property type="project" value="UniProtKB-SubCell"/>
</dbReference>
<protein>
    <submittedName>
        <fullName evidence="8">Cation diffusion facilitator family transporter</fullName>
    </submittedName>
</protein>
<dbReference type="PANTHER" id="PTHR13414">
    <property type="entry name" value="HUEL-CATION TRANSPORTER"/>
    <property type="match status" value="1"/>
</dbReference>
<keyword evidence="4 6" id="KW-1133">Transmembrane helix</keyword>
<evidence type="ECO:0000256" key="3">
    <source>
        <dbReference type="ARBA" id="ARBA00022692"/>
    </source>
</evidence>
<dbReference type="Proteomes" id="UP000002247">
    <property type="component" value="Chromosome"/>
</dbReference>
<dbReference type="STRING" id="640132.Srot_0633"/>
<dbReference type="InterPro" id="IPR036837">
    <property type="entry name" value="Cation_efflux_CTD_sf"/>
</dbReference>
<dbReference type="NCBIfam" id="TIGR01297">
    <property type="entry name" value="CDF"/>
    <property type="match status" value="1"/>
</dbReference>
<evidence type="ECO:0000313" key="9">
    <source>
        <dbReference type="Proteomes" id="UP000002247"/>
    </source>
</evidence>
<comment type="subcellular location">
    <subcellularLocation>
        <location evidence="1">Membrane</location>
        <topology evidence="1">Multi-pass membrane protein</topology>
    </subcellularLocation>
</comment>
<dbReference type="EMBL" id="CP001958">
    <property type="protein sequence ID" value="ADG97115.1"/>
    <property type="molecule type" value="Genomic_DNA"/>
</dbReference>
<feature type="transmembrane region" description="Helical" evidence="6">
    <location>
        <begin position="80"/>
        <end position="100"/>
    </location>
</feature>
<evidence type="ECO:0000313" key="8">
    <source>
        <dbReference type="EMBL" id="ADG97115.1"/>
    </source>
</evidence>
<keyword evidence="9" id="KW-1185">Reference proteome</keyword>
<reference evidence="8 9" key="1">
    <citation type="journal article" date="2010" name="Stand. Genomic Sci.">
        <title>Complete genome sequence of Segniliparus rotundus type strain (CDC 1076).</title>
        <authorList>
            <person name="Sikorski J."/>
            <person name="Lapidus A."/>
            <person name="Copeland A."/>
            <person name="Misra M."/>
            <person name="Glavina Del Rio T."/>
            <person name="Nolan M."/>
            <person name="Lucas S."/>
            <person name="Chen F."/>
            <person name="Tice H."/>
            <person name="Cheng J.F."/>
            <person name="Jando M."/>
            <person name="Schneider S."/>
            <person name="Bruce D."/>
            <person name="Goodwin L."/>
            <person name="Pitluck S."/>
            <person name="Liolios K."/>
            <person name="Mikhailova N."/>
            <person name="Pati A."/>
            <person name="Ivanova N."/>
            <person name="Mavromatis K."/>
            <person name="Chen A."/>
            <person name="Palaniappan K."/>
            <person name="Chertkov O."/>
            <person name="Land M."/>
            <person name="Hauser L."/>
            <person name="Chang Y.J."/>
            <person name="Jeffries C.D."/>
            <person name="Brettin T."/>
            <person name="Detter J.C."/>
            <person name="Han C."/>
            <person name="Rohde M."/>
            <person name="Goker M."/>
            <person name="Bristow J."/>
            <person name="Eisen J.A."/>
            <person name="Markowitz V."/>
            <person name="Hugenholtz P."/>
            <person name="Kyrpides N.C."/>
            <person name="Klenk H.P."/>
        </authorList>
    </citation>
    <scope>NUCLEOTIDE SEQUENCE [LARGE SCALE GENOMIC DNA]</scope>
    <source>
        <strain evidence="9">ATCC BAA-972 / CDC 1076 / CIP 108378 / DSM 44985 / JCM 13578</strain>
    </source>
</reference>
<accession>D6ZCS3</accession>
<dbReference type="KEGG" id="srt:Srot_0633"/>
<keyword evidence="2" id="KW-0813">Transport</keyword>
<evidence type="ECO:0000256" key="6">
    <source>
        <dbReference type="SAM" id="Phobius"/>
    </source>
</evidence>
<keyword evidence="5 6" id="KW-0472">Membrane</keyword>
<organism evidence="8 9">
    <name type="scientific">Segniliparus rotundus (strain ATCC BAA-972 / CDC 1076 / CIP 108378 / DSM 44985 / JCM 13578)</name>
    <dbReference type="NCBI Taxonomy" id="640132"/>
    <lineage>
        <taxon>Bacteria</taxon>
        <taxon>Bacillati</taxon>
        <taxon>Actinomycetota</taxon>
        <taxon>Actinomycetes</taxon>
        <taxon>Mycobacteriales</taxon>
        <taxon>Segniliparaceae</taxon>
        <taxon>Segniliparus</taxon>
    </lineage>
</organism>
<dbReference type="Gene3D" id="3.30.70.1350">
    <property type="entry name" value="Cation efflux protein, cytoplasmic domain"/>
    <property type="match status" value="1"/>
</dbReference>
<dbReference type="Pfam" id="PF01545">
    <property type="entry name" value="Cation_efflux"/>
    <property type="match status" value="1"/>
</dbReference>
<dbReference type="InterPro" id="IPR027469">
    <property type="entry name" value="Cation_efflux_TMD_sf"/>
</dbReference>
<dbReference type="AlphaFoldDB" id="D6ZCS3"/>
<feature type="domain" description="Cation efflux protein transmembrane" evidence="7">
    <location>
        <begin position="13"/>
        <end position="220"/>
    </location>
</feature>
<dbReference type="GO" id="GO:0006829">
    <property type="term" value="P:zinc ion transport"/>
    <property type="evidence" value="ECO:0007669"/>
    <property type="project" value="InterPro"/>
</dbReference>
<dbReference type="InterPro" id="IPR002524">
    <property type="entry name" value="Cation_efflux"/>
</dbReference>
<sequence>MDENPHGNSQKAIIAALAANLGIAVAKFVGFALTGSSAMLAEGVHSVADTSNQALLLRGQAAAKRSADQQHPFGYGRSRYFYAFIVALVILLLGAVFAIVEGVEKVRAPHALENPWIGVAILGFAVLLEGYSFLTAFGESRKSMGGQSLWQFIRHTRNPELPVVLLEDFGALIGLVLALSGVGLTLVTGNPVWDGIATLCIGVLLAVIALVLIVEMGSLLIGEGATPDQQRQILRALCEGPEIERVIHCRTLYLGPEELLVAAKVAVSGTADLATVARAVDAAEARLRGLVPEIDLIYIEPDVDRRPCSG</sequence>
<dbReference type="GO" id="GO:0008324">
    <property type="term" value="F:monoatomic cation transmembrane transporter activity"/>
    <property type="evidence" value="ECO:0007669"/>
    <property type="project" value="InterPro"/>
</dbReference>
<dbReference type="Gene3D" id="1.20.1510.10">
    <property type="entry name" value="Cation efflux protein transmembrane domain"/>
    <property type="match status" value="1"/>
</dbReference>
<name>D6ZCS3_SEGRD</name>
<feature type="transmembrane region" description="Helical" evidence="6">
    <location>
        <begin position="115"/>
        <end position="134"/>
    </location>
</feature>
<keyword evidence="3 6" id="KW-0812">Transmembrane</keyword>
<feature type="transmembrane region" description="Helical" evidence="6">
    <location>
        <begin position="163"/>
        <end position="184"/>
    </location>
</feature>
<evidence type="ECO:0000256" key="2">
    <source>
        <dbReference type="ARBA" id="ARBA00022448"/>
    </source>
</evidence>
<dbReference type="HOGENOM" id="CLU_021126_0_1_11"/>
<gene>
    <name evidence="8" type="ordered locus">Srot_0633</name>
</gene>
<dbReference type="SUPFAM" id="SSF160240">
    <property type="entry name" value="Cation efflux protein cytoplasmic domain-like"/>
    <property type="match status" value="1"/>
</dbReference>
<evidence type="ECO:0000256" key="5">
    <source>
        <dbReference type="ARBA" id="ARBA00023136"/>
    </source>
</evidence>
<evidence type="ECO:0000259" key="7">
    <source>
        <dbReference type="Pfam" id="PF01545"/>
    </source>
</evidence>
<dbReference type="RefSeq" id="WP_013137571.1">
    <property type="nucleotide sequence ID" value="NC_014168.1"/>
</dbReference>
<dbReference type="PANTHER" id="PTHR13414:SF9">
    <property type="entry name" value="PROTON-COUPLED ZINC ANTIPORTER SLC30A9, MITOCHONDRIAL"/>
    <property type="match status" value="1"/>
</dbReference>
<proteinExistence type="predicted"/>
<dbReference type="InterPro" id="IPR040177">
    <property type="entry name" value="SLC30A9"/>
</dbReference>
<dbReference type="InterPro" id="IPR058533">
    <property type="entry name" value="Cation_efflux_TM"/>
</dbReference>
<feature type="transmembrane region" description="Helical" evidence="6">
    <location>
        <begin position="196"/>
        <end position="221"/>
    </location>
</feature>
<feature type="transmembrane region" description="Helical" evidence="6">
    <location>
        <begin position="12"/>
        <end position="33"/>
    </location>
</feature>
<evidence type="ECO:0000256" key="1">
    <source>
        <dbReference type="ARBA" id="ARBA00004141"/>
    </source>
</evidence>
<evidence type="ECO:0000256" key="4">
    <source>
        <dbReference type="ARBA" id="ARBA00022989"/>
    </source>
</evidence>